<evidence type="ECO:0000313" key="5">
    <source>
        <dbReference type="Proteomes" id="UP000525652"/>
    </source>
</evidence>
<dbReference type="InterPro" id="IPR051201">
    <property type="entry name" value="Chloro_Bact_Ser_Proteases"/>
</dbReference>
<dbReference type="SUPFAM" id="SSF50494">
    <property type="entry name" value="Trypsin-like serine proteases"/>
    <property type="match status" value="1"/>
</dbReference>
<reference evidence="4 5" key="1">
    <citation type="submission" date="2020-07" db="EMBL/GenBank/DDBJ databases">
        <authorList>
            <person name="Feng X."/>
        </authorList>
    </citation>
    <scope>NUCLEOTIDE SEQUENCE [LARGE SCALE GENOMIC DNA]</scope>
    <source>
        <strain evidence="4 5">JCM14086</strain>
    </source>
</reference>
<gene>
    <name evidence="4" type="ORF">H5P30_05245</name>
</gene>
<comment type="caution">
    <text evidence="4">The sequence shown here is derived from an EMBL/GenBank/DDBJ whole genome shotgun (WGS) entry which is preliminary data.</text>
</comment>
<evidence type="ECO:0000256" key="3">
    <source>
        <dbReference type="SAM" id="MobiDB-lite"/>
    </source>
</evidence>
<evidence type="ECO:0000313" key="4">
    <source>
        <dbReference type="EMBL" id="MBC2601176.1"/>
    </source>
</evidence>
<sequence>MVVSSHVLLRLLLILALPLMAVGMVRVETGGGATMTGEILAEKEDRVVLDLGFEVISIPREVIVRIVEEETEEPVLRSSGDLYRVAEGAQTLPLRTLVDRLGPAVVMVRTPTGLGSGFFINPEGYVVTNDHVIAGEHEITITVFEQSGSGLRKETFENVAIVASSPEMDIALLSVAGEPGRVFETVPLGDSADLRAGQSVFAIGSPLGLERSVSEGIISIANRPINGRLHIQTTTQISPGNSGGPLFNLQGEVVGVNNMKVVAMGAEGLGFAIPANVLKFFLKNRDAFAFDPTNPNAGFRYPSPPSASDESPEEEGS</sequence>
<dbReference type="AlphaFoldDB" id="A0A7X1E3L1"/>
<dbReference type="Pfam" id="PF13365">
    <property type="entry name" value="Trypsin_2"/>
    <property type="match status" value="1"/>
</dbReference>
<evidence type="ECO:0000256" key="1">
    <source>
        <dbReference type="ARBA" id="ARBA00022670"/>
    </source>
</evidence>
<name>A0A7X1E3L1_9BACT</name>
<accession>A0A7X1E3L1</accession>
<evidence type="ECO:0000256" key="2">
    <source>
        <dbReference type="ARBA" id="ARBA00022801"/>
    </source>
</evidence>
<dbReference type="PRINTS" id="PR00834">
    <property type="entry name" value="PROTEASES2C"/>
</dbReference>
<feature type="region of interest" description="Disordered" evidence="3">
    <location>
        <begin position="293"/>
        <end position="317"/>
    </location>
</feature>
<keyword evidence="2" id="KW-0378">Hydrolase</keyword>
<keyword evidence="5" id="KW-1185">Reference proteome</keyword>
<dbReference type="EMBL" id="JACHVA010000046">
    <property type="protein sequence ID" value="MBC2601176.1"/>
    <property type="molecule type" value="Genomic_DNA"/>
</dbReference>
<dbReference type="PANTHER" id="PTHR43343:SF3">
    <property type="entry name" value="PROTEASE DO-LIKE 8, CHLOROPLASTIC"/>
    <property type="match status" value="1"/>
</dbReference>
<dbReference type="InterPro" id="IPR009003">
    <property type="entry name" value="Peptidase_S1_PA"/>
</dbReference>
<proteinExistence type="predicted"/>
<dbReference type="Gene3D" id="2.40.10.120">
    <property type="match status" value="1"/>
</dbReference>
<dbReference type="RefSeq" id="WP_185691901.1">
    <property type="nucleotide sequence ID" value="NZ_JACHVA010000046.1"/>
</dbReference>
<dbReference type="GO" id="GO:0006508">
    <property type="term" value="P:proteolysis"/>
    <property type="evidence" value="ECO:0007669"/>
    <property type="project" value="UniProtKB-KW"/>
</dbReference>
<dbReference type="GO" id="GO:0004252">
    <property type="term" value="F:serine-type endopeptidase activity"/>
    <property type="evidence" value="ECO:0007669"/>
    <property type="project" value="InterPro"/>
</dbReference>
<dbReference type="InterPro" id="IPR001940">
    <property type="entry name" value="Peptidase_S1C"/>
</dbReference>
<protein>
    <submittedName>
        <fullName evidence="4">Trypsin-like peptidase domain-containing protein</fullName>
    </submittedName>
</protein>
<dbReference type="PANTHER" id="PTHR43343">
    <property type="entry name" value="PEPTIDASE S12"/>
    <property type="match status" value="1"/>
</dbReference>
<organism evidence="4 5">
    <name type="scientific">Puniceicoccus vermicola</name>
    <dbReference type="NCBI Taxonomy" id="388746"/>
    <lineage>
        <taxon>Bacteria</taxon>
        <taxon>Pseudomonadati</taxon>
        <taxon>Verrucomicrobiota</taxon>
        <taxon>Opitutia</taxon>
        <taxon>Puniceicoccales</taxon>
        <taxon>Puniceicoccaceae</taxon>
        <taxon>Puniceicoccus</taxon>
    </lineage>
</organism>
<dbReference type="Proteomes" id="UP000525652">
    <property type="component" value="Unassembled WGS sequence"/>
</dbReference>
<keyword evidence="1" id="KW-0645">Protease</keyword>